<proteinExistence type="inferred from homology"/>
<evidence type="ECO:0000256" key="10">
    <source>
        <dbReference type="PIRSR" id="PIRSR005713-1"/>
    </source>
</evidence>
<keyword evidence="10" id="KW-0547">Nucleotide-binding</keyword>
<dbReference type="GO" id="GO:0001614">
    <property type="term" value="F:purinergic nucleotide receptor activity"/>
    <property type="evidence" value="ECO:0007669"/>
    <property type="project" value="InterPro"/>
</dbReference>
<evidence type="ECO:0000256" key="14">
    <source>
        <dbReference type="SAM" id="Phobius"/>
    </source>
</evidence>
<dbReference type="EMBL" id="KZ155778">
    <property type="protein sequence ID" value="OUS47400.1"/>
    <property type="molecule type" value="Genomic_DNA"/>
</dbReference>
<dbReference type="OMA" id="NNCVPGY"/>
<dbReference type="PIRSF" id="PIRSF005713">
    <property type="entry name" value="P2X_purinoceptor"/>
    <property type="match status" value="1"/>
</dbReference>
<dbReference type="PANTHER" id="PTHR10125">
    <property type="entry name" value="P2X PURINOCEPTOR"/>
    <property type="match status" value="1"/>
</dbReference>
<comment type="similarity">
    <text evidence="2">Belongs to the P2X receptor family.</text>
</comment>
<reference evidence="15" key="1">
    <citation type="submission" date="2017-04" db="EMBL/GenBank/DDBJ databases">
        <title>Population genomics of picophytoplankton unveils novel chromosome hypervariability.</title>
        <authorList>
            <consortium name="DOE Joint Genome Institute"/>
            <person name="Blanc-Mathieu R."/>
            <person name="Krasovec M."/>
            <person name="Hebrard M."/>
            <person name="Yau S."/>
            <person name="Desgranges E."/>
            <person name="Martin J."/>
            <person name="Schackwitz W."/>
            <person name="Kuo A."/>
            <person name="Salin G."/>
            <person name="Donnadieu C."/>
            <person name="Desdevises Y."/>
            <person name="Sanchez-Ferandin S."/>
            <person name="Moreau H."/>
            <person name="Rivals E."/>
            <person name="Grigoriev I.V."/>
            <person name="Grimsley N."/>
            <person name="Eyre-Walker A."/>
            <person name="Piganeau G."/>
        </authorList>
    </citation>
    <scope>NUCLEOTIDE SEQUENCE [LARGE SCALE GENOMIC DNA]</scope>
    <source>
        <strain evidence="15">RCC 1115</strain>
    </source>
</reference>
<feature type="disulfide bond" evidence="11">
    <location>
        <begin position="117"/>
        <end position="169"/>
    </location>
</feature>
<keyword evidence="8" id="KW-1071">Ligand-gated ion channel</keyword>
<feature type="disulfide bond" evidence="11">
    <location>
        <begin position="132"/>
        <end position="163"/>
    </location>
</feature>
<feature type="binding site" evidence="10">
    <location>
        <position position="188"/>
    </location>
    <ligand>
        <name>ATP</name>
        <dbReference type="ChEBI" id="CHEBI:30616"/>
        <note>ligand shared between two neighboring subunits of the homotrimer</note>
    </ligand>
</feature>
<feature type="region of interest" description="Disordered" evidence="13">
    <location>
        <begin position="1"/>
        <end position="24"/>
    </location>
</feature>
<dbReference type="InterPro" id="IPR059116">
    <property type="entry name" value="P2X_receptor"/>
</dbReference>
<dbReference type="AlphaFoldDB" id="A0A1Y5ICT4"/>
<dbReference type="GO" id="GO:0033198">
    <property type="term" value="P:response to ATP"/>
    <property type="evidence" value="ECO:0007669"/>
    <property type="project" value="InterPro"/>
</dbReference>
<feature type="binding site" evidence="10">
    <location>
        <begin position="288"/>
        <end position="290"/>
    </location>
    <ligand>
        <name>ATP</name>
        <dbReference type="ChEBI" id="CHEBI:30616"/>
        <note>ligand shared between two neighboring subunits of the homotrimer</note>
    </ligand>
</feature>
<evidence type="ECO:0000256" key="1">
    <source>
        <dbReference type="ARBA" id="ARBA00004308"/>
    </source>
</evidence>
<dbReference type="GO" id="GO:0005886">
    <property type="term" value="C:plasma membrane"/>
    <property type="evidence" value="ECO:0007669"/>
    <property type="project" value="InterPro"/>
</dbReference>
<dbReference type="Proteomes" id="UP000195557">
    <property type="component" value="Unassembled WGS sequence"/>
</dbReference>
<feature type="disulfide bond" evidence="11">
    <location>
        <begin position="257"/>
        <end position="266"/>
    </location>
</feature>
<dbReference type="PANTHER" id="PTHR10125:SF31">
    <property type="entry name" value="P2X RECEPTOR E"/>
    <property type="match status" value="1"/>
</dbReference>
<dbReference type="Gene3D" id="2.60.490.10">
    <property type="entry name" value="atp-gated p2x4 ion channel domain"/>
    <property type="match status" value="1"/>
</dbReference>
<evidence type="ECO:0000256" key="13">
    <source>
        <dbReference type="SAM" id="MobiDB-lite"/>
    </source>
</evidence>
<accession>A0A1Y5ICT4</accession>
<keyword evidence="4 14" id="KW-0812">Transmembrane</keyword>
<dbReference type="eggNOG" id="ENOG502QSUI">
    <property type="taxonomic scope" value="Eukaryota"/>
</dbReference>
<keyword evidence="3" id="KW-0813">Transport</keyword>
<evidence type="ECO:0000256" key="4">
    <source>
        <dbReference type="ARBA" id="ARBA00022692"/>
    </source>
</evidence>
<feature type="disulfide bond" evidence="11">
    <location>
        <begin position="126"/>
        <end position="147"/>
    </location>
</feature>
<evidence type="ECO:0000256" key="5">
    <source>
        <dbReference type="ARBA" id="ARBA00022989"/>
    </source>
</evidence>
<dbReference type="GO" id="GO:0015267">
    <property type="term" value="F:channel activity"/>
    <property type="evidence" value="ECO:0007669"/>
    <property type="project" value="UniProtKB-ARBA"/>
</dbReference>
<organism evidence="15">
    <name type="scientific">Ostreococcus tauri</name>
    <name type="common">Marine green alga</name>
    <dbReference type="NCBI Taxonomy" id="70448"/>
    <lineage>
        <taxon>Eukaryota</taxon>
        <taxon>Viridiplantae</taxon>
        <taxon>Chlorophyta</taxon>
        <taxon>Mamiellophyceae</taxon>
        <taxon>Mamiellales</taxon>
        <taxon>Bathycoccaceae</taxon>
        <taxon>Ostreococcus</taxon>
    </lineage>
</organism>
<evidence type="ECO:0000256" key="3">
    <source>
        <dbReference type="ARBA" id="ARBA00022448"/>
    </source>
</evidence>
<evidence type="ECO:0000313" key="15">
    <source>
        <dbReference type="EMBL" id="OUS47400.1"/>
    </source>
</evidence>
<feature type="binding site" evidence="10">
    <location>
        <position position="325"/>
    </location>
    <ligand>
        <name>ATP</name>
        <dbReference type="ChEBI" id="CHEBI:30616"/>
        <note>ligand shared between two neighboring subunits of the homotrimer</note>
    </ligand>
</feature>
<evidence type="ECO:0000256" key="7">
    <source>
        <dbReference type="ARBA" id="ARBA00023136"/>
    </source>
</evidence>
<keyword evidence="7 14" id="KW-0472">Membrane</keyword>
<dbReference type="InterPro" id="IPR001429">
    <property type="entry name" value="P2X_purnocptor"/>
</dbReference>
<feature type="binding site" evidence="10">
    <location>
        <begin position="70"/>
        <end position="72"/>
    </location>
    <ligand>
        <name>ATP</name>
        <dbReference type="ChEBI" id="CHEBI:30616"/>
        <note>ligand shared between two neighboring subunits of the homotrimer</note>
    </ligand>
</feature>
<feature type="glycosylation site" description="N-linked (GlcNAc...) asparagine" evidence="12">
    <location>
        <position position="186"/>
    </location>
</feature>
<comment type="subcellular location">
    <subcellularLocation>
        <location evidence="1">Endomembrane system</location>
    </subcellularLocation>
</comment>
<evidence type="ECO:0000256" key="9">
    <source>
        <dbReference type="ARBA" id="ARBA00023303"/>
    </source>
</evidence>
<dbReference type="InterPro" id="IPR027309">
    <property type="entry name" value="P2X_extracellular_dom_sf"/>
</dbReference>
<evidence type="ECO:0000256" key="11">
    <source>
        <dbReference type="PIRSR" id="PIRSR005713-2"/>
    </source>
</evidence>
<evidence type="ECO:0000256" key="12">
    <source>
        <dbReference type="PIRSR" id="PIRSR005713-3"/>
    </source>
</evidence>
<dbReference type="GO" id="GO:0005524">
    <property type="term" value="F:ATP binding"/>
    <property type="evidence" value="ECO:0007669"/>
    <property type="project" value="UniProtKB-KW"/>
</dbReference>
<feature type="compositionally biased region" description="Basic residues" evidence="13">
    <location>
        <begin position="1"/>
        <end position="11"/>
    </location>
</feature>
<protein>
    <submittedName>
        <fullName evidence="15">ATP-gated cation channel receptor P2X4</fullName>
    </submittedName>
</protein>
<sequence>MDHRHAHRRKTVSTVPTVTSRGHHGTVVHDAEERGDPIVAARGAVLRSRRGCLGRGYQRTSRAVGNIGLKVKGQATLRDATTGATLVYDANDLVMYEPSGFFIATALATTLQARGRCPGMDEDETCEDASACVVGTFSPSGRMTGQCVATALKDEDGKVVKRCEVEGWCPGEPEKDEVTVLENVGNFTVFTRISVEFPGIPDEDGEGNMLWTNLNGTKPTLGWNLWTINDLLESGGMSVKEVARKGWDGRVDVEFDCNLDRGIDACAPKTPYTLKQVMHPNTLSEGFNIRWISGQNVGEPSAQAGVVYSNETANGPGKDVRLLVKGYGPRIRFEVTGVGRKFDWLTLSTTVGAGVAFLGIASLVVNAVMMYCSGPKSKQYESWLFAEFHDTPYGSTEEAT</sequence>
<gene>
    <name evidence="15" type="ORF">BE221DRAFT_71626</name>
</gene>
<keyword evidence="5 14" id="KW-1133">Transmembrane helix</keyword>
<keyword evidence="11" id="KW-1015">Disulfide bond</keyword>
<keyword evidence="10" id="KW-0067">ATP-binding</keyword>
<feature type="transmembrane region" description="Helical" evidence="14">
    <location>
        <begin position="351"/>
        <end position="372"/>
    </location>
</feature>
<evidence type="ECO:0000256" key="8">
    <source>
        <dbReference type="ARBA" id="ARBA00023286"/>
    </source>
</evidence>
<keyword evidence="15" id="KW-0675">Receptor</keyword>
<evidence type="ECO:0000256" key="2">
    <source>
        <dbReference type="ARBA" id="ARBA00009848"/>
    </source>
</evidence>
<name>A0A1Y5ICT4_OSTTA</name>
<keyword evidence="6" id="KW-0406">Ion transport</keyword>
<dbReference type="Pfam" id="PF00864">
    <property type="entry name" value="P2X_receptor"/>
    <property type="match status" value="1"/>
</dbReference>
<keyword evidence="9" id="KW-0407">Ion channel</keyword>
<dbReference type="GO" id="GO:0012505">
    <property type="term" value="C:endomembrane system"/>
    <property type="evidence" value="ECO:0007669"/>
    <property type="project" value="UniProtKB-SubCell"/>
</dbReference>
<dbReference type="GO" id="GO:0070588">
    <property type="term" value="P:calcium ion transmembrane transport"/>
    <property type="evidence" value="ECO:0007669"/>
    <property type="project" value="TreeGrafter"/>
</dbReference>
<evidence type="ECO:0000256" key="6">
    <source>
        <dbReference type="ARBA" id="ARBA00023065"/>
    </source>
</evidence>